<organism evidence="3 4">
    <name type="scientific">Haloferax profundi</name>
    <dbReference type="NCBI Taxonomy" id="1544718"/>
    <lineage>
        <taxon>Archaea</taxon>
        <taxon>Methanobacteriati</taxon>
        <taxon>Methanobacteriota</taxon>
        <taxon>Stenosarchaea group</taxon>
        <taxon>Halobacteria</taxon>
        <taxon>Halobacteriales</taxon>
        <taxon>Haloferacaceae</taxon>
        <taxon>Haloferax</taxon>
    </lineage>
</organism>
<dbReference type="Gene3D" id="1.10.3730.20">
    <property type="match status" value="1"/>
</dbReference>
<keyword evidence="1" id="KW-0472">Membrane</keyword>
<feature type="domain" description="EamA" evidence="2">
    <location>
        <begin position="2"/>
        <end position="130"/>
    </location>
</feature>
<dbReference type="InterPro" id="IPR037185">
    <property type="entry name" value="EmrE-like"/>
</dbReference>
<reference evidence="3 4" key="1">
    <citation type="submission" date="2015-12" db="EMBL/GenBank/DDBJ databases">
        <title>Haloferax profundi sp. nov. isolated from the Discovery deep brine-seawater interface in the Red Sea.</title>
        <authorList>
            <person name="Zhang G."/>
            <person name="Stingl U."/>
            <person name="Rashid M."/>
        </authorList>
    </citation>
    <scope>NUCLEOTIDE SEQUENCE [LARGE SCALE GENOMIC DNA]</scope>
    <source>
        <strain evidence="3 4">SB29</strain>
    </source>
</reference>
<keyword evidence="4" id="KW-1185">Reference proteome</keyword>
<dbReference type="EMBL" id="LOPV01000629">
    <property type="protein sequence ID" value="KTG12221.1"/>
    <property type="molecule type" value="Genomic_DNA"/>
</dbReference>
<feature type="transmembrane region" description="Helical" evidence="1">
    <location>
        <begin position="58"/>
        <end position="80"/>
    </location>
</feature>
<feature type="transmembrane region" description="Helical" evidence="1">
    <location>
        <begin position="27"/>
        <end position="46"/>
    </location>
</feature>
<dbReference type="InterPro" id="IPR000620">
    <property type="entry name" value="EamA_dom"/>
</dbReference>
<keyword evidence="1" id="KW-0812">Transmembrane</keyword>
<proteinExistence type="predicted"/>
<feature type="transmembrane region" description="Helical" evidence="1">
    <location>
        <begin position="86"/>
        <end position="106"/>
    </location>
</feature>
<evidence type="ECO:0000256" key="1">
    <source>
        <dbReference type="SAM" id="Phobius"/>
    </source>
</evidence>
<dbReference type="AlphaFoldDB" id="A0A0W1RFJ1"/>
<evidence type="ECO:0000313" key="4">
    <source>
        <dbReference type="Proteomes" id="UP000053157"/>
    </source>
</evidence>
<protein>
    <recommendedName>
        <fullName evidence="2">EamA domain-containing protein</fullName>
    </recommendedName>
</protein>
<gene>
    <name evidence="3" type="ORF">AUR66_19760</name>
</gene>
<dbReference type="Proteomes" id="UP000053157">
    <property type="component" value="Unassembled WGS sequence"/>
</dbReference>
<evidence type="ECO:0000313" key="3">
    <source>
        <dbReference type="EMBL" id="KTG12221.1"/>
    </source>
</evidence>
<dbReference type="GO" id="GO:0016020">
    <property type="term" value="C:membrane"/>
    <property type="evidence" value="ECO:0007669"/>
    <property type="project" value="InterPro"/>
</dbReference>
<sequence>MLALLSTVAYGVWAALAQVASRKLSPELTVVISCSFAAVTIGAYILHNGGQVPRSASGLAFALLTGLALSIAMLSFYRGVEIGSTAIVSPIVALYFVVAAILGVVFFEETLHMNDFVGIGFAIASIVLISQ</sequence>
<keyword evidence="1" id="KW-1133">Transmembrane helix</keyword>
<evidence type="ECO:0000259" key="2">
    <source>
        <dbReference type="Pfam" id="PF00892"/>
    </source>
</evidence>
<accession>A0A0W1RFJ1</accession>
<dbReference type="SUPFAM" id="SSF103481">
    <property type="entry name" value="Multidrug resistance efflux transporter EmrE"/>
    <property type="match status" value="1"/>
</dbReference>
<name>A0A0W1RFJ1_9EURY</name>
<dbReference type="Pfam" id="PF00892">
    <property type="entry name" value="EamA"/>
    <property type="match status" value="1"/>
</dbReference>
<comment type="caution">
    <text evidence="3">The sequence shown here is derived from an EMBL/GenBank/DDBJ whole genome shotgun (WGS) entry which is preliminary data.</text>
</comment>
<feature type="transmembrane region" description="Helical" evidence="1">
    <location>
        <begin position="113"/>
        <end position="130"/>
    </location>
</feature>